<gene>
    <name evidence="1" type="ORF">ILYODFUR_034929</name>
</gene>
<comment type="caution">
    <text evidence="1">The sequence shown here is derived from an EMBL/GenBank/DDBJ whole genome shotgun (WGS) entry which is preliminary data.</text>
</comment>
<name>A0ABV0UXQ2_9TELE</name>
<proteinExistence type="predicted"/>
<organism evidence="1 2">
    <name type="scientific">Ilyodon furcidens</name>
    <name type="common">goldbreast splitfin</name>
    <dbReference type="NCBI Taxonomy" id="33524"/>
    <lineage>
        <taxon>Eukaryota</taxon>
        <taxon>Metazoa</taxon>
        <taxon>Chordata</taxon>
        <taxon>Craniata</taxon>
        <taxon>Vertebrata</taxon>
        <taxon>Euteleostomi</taxon>
        <taxon>Actinopterygii</taxon>
        <taxon>Neopterygii</taxon>
        <taxon>Teleostei</taxon>
        <taxon>Neoteleostei</taxon>
        <taxon>Acanthomorphata</taxon>
        <taxon>Ovalentaria</taxon>
        <taxon>Atherinomorphae</taxon>
        <taxon>Cyprinodontiformes</taxon>
        <taxon>Goodeidae</taxon>
        <taxon>Ilyodon</taxon>
    </lineage>
</organism>
<protein>
    <submittedName>
        <fullName evidence="1">Uncharacterized protein</fullName>
    </submittedName>
</protein>
<evidence type="ECO:0000313" key="2">
    <source>
        <dbReference type="Proteomes" id="UP001482620"/>
    </source>
</evidence>
<sequence>MGLKNEQALCVHYGREKSLQSNTMWAISLHTIFSRVCLSDSSSTLADGLLDKEEVNKSLSTFRSLTNKKIRLATVELCLCPVWFPRTNPLSSYSYLSSNTFIVNHTMHEK</sequence>
<keyword evidence="2" id="KW-1185">Reference proteome</keyword>
<dbReference type="Proteomes" id="UP001482620">
    <property type="component" value="Unassembled WGS sequence"/>
</dbReference>
<dbReference type="EMBL" id="JAHRIQ010087562">
    <property type="protein sequence ID" value="MEQ2249962.1"/>
    <property type="molecule type" value="Genomic_DNA"/>
</dbReference>
<reference evidence="1 2" key="1">
    <citation type="submission" date="2021-06" db="EMBL/GenBank/DDBJ databases">
        <authorList>
            <person name="Palmer J.M."/>
        </authorList>
    </citation>
    <scope>NUCLEOTIDE SEQUENCE [LARGE SCALE GENOMIC DNA]</scope>
    <source>
        <strain evidence="2">if_2019</strain>
        <tissue evidence="1">Muscle</tissue>
    </source>
</reference>
<evidence type="ECO:0000313" key="1">
    <source>
        <dbReference type="EMBL" id="MEQ2249962.1"/>
    </source>
</evidence>
<accession>A0ABV0UXQ2</accession>